<feature type="transmembrane region" description="Helical" evidence="6">
    <location>
        <begin position="282"/>
        <end position="301"/>
    </location>
</feature>
<dbReference type="Proteomes" id="UP000199309">
    <property type="component" value="Unassembled WGS sequence"/>
</dbReference>
<evidence type="ECO:0000256" key="5">
    <source>
        <dbReference type="ARBA" id="ARBA00023136"/>
    </source>
</evidence>
<gene>
    <name evidence="8" type="ORF">SAMN05660299_02716</name>
</gene>
<keyword evidence="4 6" id="KW-1133">Transmembrane helix</keyword>
<feature type="domain" description="Major facilitator superfamily (MFS) profile" evidence="7">
    <location>
        <begin position="16"/>
        <end position="425"/>
    </location>
</feature>
<feature type="transmembrane region" description="Helical" evidence="6">
    <location>
        <begin position="401"/>
        <end position="422"/>
    </location>
</feature>
<dbReference type="InterPro" id="IPR020846">
    <property type="entry name" value="MFS_dom"/>
</dbReference>
<evidence type="ECO:0000256" key="6">
    <source>
        <dbReference type="SAM" id="Phobius"/>
    </source>
</evidence>
<dbReference type="AlphaFoldDB" id="A0A1H0BDA1"/>
<dbReference type="OrthoDB" id="9766638at2"/>
<feature type="transmembrane region" description="Helical" evidence="6">
    <location>
        <begin position="242"/>
        <end position="262"/>
    </location>
</feature>
<evidence type="ECO:0000313" key="9">
    <source>
        <dbReference type="Proteomes" id="UP000199309"/>
    </source>
</evidence>
<sequence>MSEVLNNHMAKRRFFIVFCLFIGIAIAYVDRVNVSLLAANDPFLIEMGIKSQPVQIGMMMSIFLIAYGLANVILGPLGDVIGPRKMMTICVAVMLVSVMVSSIATIFMVLLIGRAILGVGEGAYYPQQSLFIRNWIPVKERGLANGLWTVGQGVAPALSMPILAYIISQWGWRANFYCCILLTIIPLALFWFCTTDRPRQDKRMSQAELDYIEAGMEKTDNAVVEQEKLPLLQRWKIMSVNAHYWVLVIWYMCLQFMGWGLATWMPVYLKMAKGFSWAEMGWMASLPFVLSIFARFAGGVLSDKIGHCAPILFAAMLVGTVSLYGSIVIPGKYISAVCLALGYGGVTLGTPAAWTLLQSGLVSSKVLSTAGGAMNGIANGFSALSPIIIGFFISAMGNYNSGIYCLIVSGVIGIATGSILVLKKY</sequence>
<feature type="transmembrane region" description="Helical" evidence="6">
    <location>
        <begin position="56"/>
        <end position="77"/>
    </location>
</feature>
<comment type="subcellular location">
    <subcellularLocation>
        <location evidence="1">Cell membrane</location>
        <topology evidence="1">Multi-pass membrane protein</topology>
    </subcellularLocation>
</comment>
<evidence type="ECO:0000256" key="2">
    <source>
        <dbReference type="ARBA" id="ARBA00022448"/>
    </source>
</evidence>
<dbReference type="InterPro" id="IPR050382">
    <property type="entry name" value="MFS_Na/Anion_cotransporter"/>
</dbReference>
<keyword evidence="2" id="KW-0813">Transport</keyword>
<evidence type="ECO:0000256" key="3">
    <source>
        <dbReference type="ARBA" id="ARBA00022692"/>
    </source>
</evidence>
<dbReference type="PANTHER" id="PTHR11662">
    <property type="entry name" value="SOLUTE CARRIER FAMILY 17"/>
    <property type="match status" value="1"/>
</dbReference>
<evidence type="ECO:0000256" key="4">
    <source>
        <dbReference type="ARBA" id="ARBA00022989"/>
    </source>
</evidence>
<evidence type="ECO:0000313" key="8">
    <source>
        <dbReference type="EMBL" id="SDN43598.1"/>
    </source>
</evidence>
<dbReference type="RefSeq" id="WP_091652993.1">
    <property type="nucleotide sequence ID" value="NZ_FNHQ01000049.1"/>
</dbReference>
<dbReference type="STRING" id="349095.SAMN05660299_02716"/>
<feature type="transmembrane region" description="Helical" evidence="6">
    <location>
        <begin position="308"/>
        <end position="327"/>
    </location>
</feature>
<dbReference type="InterPro" id="IPR011701">
    <property type="entry name" value="MFS"/>
</dbReference>
<name>A0A1H0BDA1_9FIRM</name>
<dbReference type="GO" id="GO:0005886">
    <property type="term" value="C:plasma membrane"/>
    <property type="evidence" value="ECO:0007669"/>
    <property type="project" value="UniProtKB-SubCell"/>
</dbReference>
<feature type="transmembrane region" description="Helical" evidence="6">
    <location>
        <begin position="89"/>
        <end position="117"/>
    </location>
</feature>
<protein>
    <submittedName>
        <fullName evidence="8">Sugar phosphate permease</fullName>
    </submittedName>
</protein>
<dbReference type="CDD" id="cd17319">
    <property type="entry name" value="MFS_ExuT_GudP_like"/>
    <property type="match status" value="1"/>
</dbReference>
<evidence type="ECO:0000259" key="7">
    <source>
        <dbReference type="PROSITE" id="PS50850"/>
    </source>
</evidence>
<dbReference type="PROSITE" id="PS50850">
    <property type="entry name" value="MFS"/>
    <property type="match status" value="1"/>
</dbReference>
<dbReference type="PANTHER" id="PTHR11662:SF399">
    <property type="entry name" value="FI19708P1-RELATED"/>
    <property type="match status" value="1"/>
</dbReference>
<keyword evidence="9" id="KW-1185">Reference proteome</keyword>
<feature type="transmembrane region" description="Helical" evidence="6">
    <location>
        <begin position="174"/>
        <end position="194"/>
    </location>
</feature>
<dbReference type="SUPFAM" id="SSF103473">
    <property type="entry name" value="MFS general substrate transporter"/>
    <property type="match status" value="1"/>
</dbReference>
<evidence type="ECO:0000256" key="1">
    <source>
        <dbReference type="ARBA" id="ARBA00004651"/>
    </source>
</evidence>
<dbReference type="Pfam" id="PF07690">
    <property type="entry name" value="MFS_1"/>
    <property type="match status" value="1"/>
</dbReference>
<keyword evidence="5 6" id="KW-0472">Membrane</keyword>
<keyword evidence="3 6" id="KW-0812">Transmembrane</keyword>
<feature type="transmembrane region" description="Helical" evidence="6">
    <location>
        <begin position="12"/>
        <end position="29"/>
    </location>
</feature>
<reference evidence="8 9" key="1">
    <citation type="submission" date="2016-10" db="EMBL/GenBank/DDBJ databases">
        <authorList>
            <person name="de Groot N.N."/>
        </authorList>
    </citation>
    <scope>NUCLEOTIDE SEQUENCE [LARGE SCALE GENOMIC DNA]</scope>
    <source>
        <strain evidence="8 9">DSM 16981</strain>
    </source>
</reference>
<dbReference type="EMBL" id="FNHQ01000049">
    <property type="protein sequence ID" value="SDN43598.1"/>
    <property type="molecule type" value="Genomic_DNA"/>
</dbReference>
<feature type="transmembrane region" description="Helical" evidence="6">
    <location>
        <begin position="377"/>
        <end position="395"/>
    </location>
</feature>
<dbReference type="Gene3D" id="1.20.1250.20">
    <property type="entry name" value="MFS general substrate transporter like domains"/>
    <property type="match status" value="2"/>
</dbReference>
<dbReference type="InterPro" id="IPR036259">
    <property type="entry name" value="MFS_trans_sf"/>
</dbReference>
<accession>A0A1H0BDA1</accession>
<dbReference type="GO" id="GO:0022857">
    <property type="term" value="F:transmembrane transporter activity"/>
    <property type="evidence" value="ECO:0007669"/>
    <property type="project" value="InterPro"/>
</dbReference>
<feature type="transmembrane region" description="Helical" evidence="6">
    <location>
        <begin position="333"/>
        <end position="357"/>
    </location>
</feature>
<proteinExistence type="predicted"/>
<organism evidence="8 9">
    <name type="scientific">Megasphaera paucivorans</name>
    <dbReference type="NCBI Taxonomy" id="349095"/>
    <lineage>
        <taxon>Bacteria</taxon>
        <taxon>Bacillati</taxon>
        <taxon>Bacillota</taxon>
        <taxon>Negativicutes</taxon>
        <taxon>Veillonellales</taxon>
        <taxon>Veillonellaceae</taxon>
        <taxon>Megasphaera</taxon>
    </lineage>
</organism>